<feature type="domain" description="Trimeric autotransporter adhesin YadA-like head" evidence="3">
    <location>
        <begin position="106"/>
        <end position="132"/>
    </location>
</feature>
<feature type="domain" description="ESPR" evidence="5">
    <location>
        <begin position="1"/>
        <end position="36"/>
    </location>
</feature>
<evidence type="ECO:0000259" key="4">
    <source>
        <dbReference type="Pfam" id="PF05662"/>
    </source>
</evidence>
<feature type="domain" description="Trimeric autotransporter adhesin YadA-like head" evidence="3">
    <location>
        <begin position="300"/>
        <end position="324"/>
    </location>
</feature>
<dbReference type="OrthoDB" id="5677234at2"/>
<feature type="domain" description="Trimeric autotransporter adhesin YadA-like head" evidence="3">
    <location>
        <begin position="268"/>
        <end position="294"/>
    </location>
</feature>
<proteinExistence type="predicted"/>
<dbReference type="Gene3D" id="1.10.287.1490">
    <property type="match status" value="1"/>
</dbReference>
<evidence type="ECO:0000256" key="2">
    <source>
        <dbReference type="SAM" id="MobiDB-lite"/>
    </source>
</evidence>
<dbReference type="InterPro" id="IPR008635">
    <property type="entry name" value="Coiled_stalk_dom"/>
</dbReference>
<dbReference type="InterPro" id="IPR011049">
    <property type="entry name" value="Serralysin-like_metalloprot_C"/>
</dbReference>
<comment type="caution">
    <text evidence="6">The sequence shown here is derived from an EMBL/GenBank/DDBJ whole genome shotgun (WGS) entry which is preliminary data.</text>
</comment>
<feature type="compositionally biased region" description="Basic and acidic residues" evidence="2">
    <location>
        <begin position="636"/>
        <end position="648"/>
    </location>
</feature>
<feature type="domain" description="Trimeric autotransporter adhesin YadA-like head" evidence="3">
    <location>
        <begin position="244"/>
        <end position="264"/>
    </location>
</feature>
<dbReference type="InterPro" id="IPR008640">
    <property type="entry name" value="Adhesin_Head_dom"/>
</dbReference>
<protein>
    <submittedName>
        <fullName evidence="6">Uncharacterized protein</fullName>
    </submittedName>
</protein>
<dbReference type="Gene3D" id="2.150.10.10">
    <property type="entry name" value="Serralysin-like metalloprotease, C-terminal"/>
    <property type="match status" value="1"/>
</dbReference>
<dbReference type="EMBL" id="LZDL01000007">
    <property type="protein sequence ID" value="OBX47892.1"/>
    <property type="molecule type" value="Genomic_DNA"/>
</dbReference>
<evidence type="ECO:0000313" key="7">
    <source>
        <dbReference type="Proteomes" id="UP000092611"/>
    </source>
</evidence>
<evidence type="ECO:0000313" key="6">
    <source>
        <dbReference type="EMBL" id="OBX47892.1"/>
    </source>
</evidence>
<dbReference type="RefSeq" id="WP_065246071.1">
    <property type="nucleotide sequence ID" value="NZ_LZDL01000007.1"/>
</dbReference>
<keyword evidence="1" id="KW-0175">Coiled coil</keyword>
<organism evidence="6 7">
    <name type="scientific">Haemophilus haemolyticus</name>
    <dbReference type="NCBI Taxonomy" id="726"/>
    <lineage>
        <taxon>Bacteria</taxon>
        <taxon>Pseudomonadati</taxon>
        <taxon>Pseudomonadota</taxon>
        <taxon>Gammaproteobacteria</taxon>
        <taxon>Pasteurellales</taxon>
        <taxon>Pasteurellaceae</taxon>
        <taxon>Haemophilus</taxon>
    </lineage>
</organism>
<feature type="coiled-coil region" evidence="1">
    <location>
        <begin position="56"/>
        <end position="83"/>
    </location>
</feature>
<feature type="coiled-coil region" evidence="1">
    <location>
        <begin position="355"/>
        <end position="429"/>
    </location>
</feature>
<feature type="compositionally biased region" description="Basic and acidic residues" evidence="2">
    <location>
        <begin position="615"/>
        <end position="628"/>
    </location>
</feature>
<feature type="domain" description="Trimeric autotransporter adhesin YadA-like stalk" evidence="4">
    <location>
        <begin position="449"/>
        <end position="474"/>
    </location>
</feature>
<feature type="region of interest" description="Disordered" evidence="2">
    <location>
        <begin position="615"/>
        <end position="658"/>
    </location>
</feature>
<feature type="non-terminal residue" evidence="6">
    <location>
        <position position="658"/>
    </location>
</feature>
<evidence type="ECO:0000259" key="5">
    <source>
        <dbReference type="Pfam" id="PF13018"/>
    </source>
</evidence>
<accession>A0A1B8PGE1</accession>
<dbReference type="AlphaFoldDB" id="A0A1B8PGE1"/>
<reference evidence="6 7" key="1">
    <citation type="submission" date="2016-06" db="EMBL/GenBank/DDBJ databases">
        <title>Draft genome of Haemophilus haemolyticus CCUG 24149.</title>
        <authorList>
            <person name="Engstrom-Jakobsson H."/>
            <person name="Salva-Serra F."/>
            <person name="Thorell K."/>
            <person name="Gonzales-Siles L."/>
            <person name="Karlsson R."/>
            <person name="Boulund F."/>
            <person name="Engstrand L."/>
            <person name="Kristiansson E."/>
            <person name="Moore E."/>
        </authorList>
    </citation>
    <scope>NUCLEOTIDE SEQUENCE [LARGE SCALE GENOMIC DNA]</scope>
    <source>
        <strain evidence="6 7">CCUG 24149</strain>
    </source>
</reference>
<dbReference type="Gene3D" id="6.10.250.2040">
    <property type="match status" value="1"/>
</dbReference>
<dbReference type="Pfam" id="PF13018">
    <property type="entry name" value="ESPR"/>
    <property type="match status" value="1"/>
</dbReference>
<evidence type="ECO:0000256" key="1">
    <source>
        <dbReference type="SAM" id="Coils"/>
    </source>
</evidence>
<dbReference type="Pfam" id="PF05662">
    <property type="entry name" value="YadA_stalk"/>
    <property type="match status" value="1"/>
</dbReference>
<evidence type="ECO:0000259" key="3">
    <source>
        <dbReference type="Pfam" id="PF05658"/>
    </source>
</evidence>
<dbReference type="InterPro" id="IPR024973">
    <property type="entry name" value="ESPR"/>
</dbReference>
<dbReference type="Gene3D" id="2.60.40.4050">
    <property type="match status" value="1"/>
</dbReference>
<dbReference type="SUPFAM" id="SSF101967">
    <property type="entry name" value="Adhesin YadA, collagen-binding domain"/>
    <property type="match status" value="1"/>
</dbReference>
<dbReference type="GO" id="GO:0019867">
    <property type="term" value="C:outer membrane"/>
    <property type="evidence" value="ECO:0007669"/>
    <property type="project" value="InterPro"/>
</dbReference>
<sequence>MNNIYKVVWNAGLQMFQVVSELAKGKSKSKRCRSQVLTHYLPALTFSSLFLFSTNSFAADSEIEQLKQDIDTLKQEINTLKTQKIKYVSVKSDNTSEESNVNNDGAKKLGSIAIGDGALANIDNSISIGKNAGKGSSSSENGQIGNIFLGYGAGENSKDSINVYIGYSAGSNASGHNNLAYGNTAGKGIKGDHNIGIGFNSSLLVSGNNNVALGQNSGTNIKGINNTSIGSMANNFNKTTEFNYSVALGFQSETTASKATALGPAAKAKQEGALAIGFAAKANAVNSVSIGTGASSKENAVNSVSIGTSSSSNIETSVALGFDSVSNRSIDTIGYDFSEINTKNGSFVGDIKTEIDRVNGEISPLEEKINELQAELSQLEDKKKQLKNENNTTELGVVENKITQNRQEIAEKKKELNKKQVEKNKIRSTWKGTLGAVSIGDTQYGETRQIISVAAGTEDTDAVNVAQLKSLKNAGLTFALNDYDKDQADSTKDKLITKEIGSIFQIQGKSDLVYNDANKAKYTSDNLVTFNDAGVLRIGMLKSPSFTGVTLGEGDKTVSLTADDGVLKAGGKTIFTEDNFKMFFTKLYTFEGGLKTEDKDGKTVVSLNKETIKQMPELKGDQGEKGADGKSAYDAWKAKDGNQGKTEEEFLTSLKGTN</sequence>
<gene>
    <name evidence="6" type="ORF">A9Z62_08195</name>
</gene>
<dbReference type="Proteomes" id="UP000092611">
    <property type="component" value="Unassembled WGS sequence"/>
</dbReference>
<name>A0A1B8PGE1_HAEHA</name>
<dbReference type="Pfam" id="PF05658">
    <property type="entry name" value="YadA_head"/>
    <property type="match status" value="4"/>
</dbReference>